<dbReference type="Pfam" id="PF04377">
    <property type="entry name" value="ATE_C"/>
    <property type="match status" value="1"/>
</dbReference>
<evidence type="ECO:0000313" key="8">
    <source>
        <dbReference type="EMBL" id="CAI2361235.1"/>
    </source>
</evidence>
<reference evidence="8" key="1">
    <citation type="submission" date="2023-07" db="EMBL/GenBank/DDBJ databases">
        <authorList>
            <consortium name="AG Swart"/>
            <person name="Singh M."/>
            <person name="Singh A."/>
            <person name="Seah K."/>
            <person name="Emmerich C."/>
        </authorList>
    </citation>
    <scope>NUCLEOTIDE SEQUENCE</scope>
    <source>
        <strain evidence="8">DP1</strain>
    </source>
</reference>
<dbReference type="InterPro" id="IPR007471">
    <property type="entry name" value="N-end_Aminoacyl_Trfase_N"/>
</dbReference>
<evidence type="ECO:0000256" key="3">
    <source>
        <dbReference type="ARBA" id="ARBA00022786"/>
    </source>
</evidence>
<dbReference type="Proteomes" id="UP001295684">
    <property type="component" value="Unassembled WGS sequence"/>
</dbReference>
<dbReference type="GO" id="GO:0005737">
    <property type="term" value="C:cytoplasm"/>
    <property type="evidence" value="ECO:0007669"/>
    <property type="project" value="TreeGrafter"/>
</dbReference>
<dbReference type="GO" id="GO:0004057">
    <property type="term" value="F:arginyl-tRNA--protein transferase activity"/>
    <property type="evidence" value="ECO:0007669"/>
    <property type="project" value="UniProtKB-EC"/>
</dbReference>
<dbReference type="InterPro" id="IPR017137">
    <property type="entry name" value="Arg-tRNA-P_Trfase_1_euk"/>
</dbReference>
<dbReference type="InterPro" id="IPR030700">
    <property type="entry name" value="N-end_Aminoacyl_Trfase"/>
</dbReference>
<evidence type="ECO:0000313" key="9">
    <source>
        <dbReference type="Proteomes" id="UP001295684"/>
    </source>
</evidence>
<comment type="caution">
    <text evidence="8">The sequence shown here is derived from an EMBL/GenBank/DDBJ whole genome shotgun (WGS) entry which is preliminary data.</text>
</comment>
<gene>
    <name evidence="8" type="ORF">ECRASSUSDP1_LOCUS2545</name>
</gene>
<name>A0AAD1U4I7_EUPCR</name>
<evidence type="ECO:0000256" key="1">
    <source>
        <dbReference type="ARBA" id="ARBA00009991"/>
    </source>
</evidence>
<dbReference type="PANTHER" id="PTHR21367">
    <property type="entry name" value="ARGININE-TRNA-PROTEIN TRANSFERASE 1"/>
    <property type="match status" value="1"/>
</dbReference>
<proteinExistence type="inferred from homology"/>
<protein>
    <recommendedName>
        <fullName evidence="5">Arginyl-tRNA--protein transferase 1</fullName>
        <shortName evidence="5">Arginyltransferase 1</shortName>
        <shortName evidence="5">R-transferase 1</shortName>
        <ecNumber evidence="5">2.3.2.8</ecNumber>
    </recommendedName>
    <alternativeName>
        <fullName evidence="5">Arginine-tRNA--protein transferase 1</fullName>
    </alternativeName>
</protein>
<feature type="domain" description="N-end aminoacyl transferase N-terminal" evidence="6">
    <location>
        <begin position="34"/>
        <end position="106"/>
    </location>
</feature>
<comment type="function">
    <text evidence="5">Involved in the post-translational conjugation of arginine to the N-terminal aspartate or glutamate of a protein. This arginylation is required for degradation of the protein via the ubiquitin pathway.</text>
</comment>
<comment type="catalytic activity">
    <reaction evidence="5">
        <text>an N-terminal L-alpha-aminoacyl-[protein] + L-arginyl-tRNA(Arg) = an N-terminal L-arginyl-L-aminoacyl-[protein] + tRNA(Arg) + H(+)</text>
        <dbReference type="Rhea" id="RHEA:10208"/>
        <dbReference type="Rhea" id="RHEA-COMP:9658"/>
        <dbReference type="Rhea" id="RHEA-COMP:9673"/>
        <dbReference type="Rhea" id="RHEA-COMP:10636"/>
        <dbReference type="Rhea" id="RHEA-COMP:10638"/>
        <dbReference type="ChEBI" id="CHEBI:15378"/>
        <dbReference type="ChEBI" id="CHEBI:78442"/>
        <dbReference type="ChEBI" id="CHEBI:78513"/>
        <dbReference type="ChEBI" id="CHEBI:78597"/>
        <dbReference type="ChEBI" id="CHEBI:83562"/>
        <dbReference type="EC" id="2.3.2.8"/>
    </reaction>
</comment>
<evidence type="ECO:0000256" key="4">
    <source>
        <dbReference type="ARBA" id="ARBA00023315"/>
    </source>
</evidence>
<accession>A0AAD1U4I7</accession>
<organism evidence="8 9">
    <name type="scientific">Euplotes crassus</name>
    <dbReference type="NCBI Taxonomy" id="5936"/>
    <lineage>
        <taxon>Eukaryota</taxon>
        <taxon>Sar</taxon>
        <taxon>Alveolata</taxon>
        <taxon>Ciliophora</taxon>
        <taxon>Intramacronucleata</taxon>
        <taxon>Spirotrichea</taxon>
        <taxon>Hypotrichia</taxon>
        <taxon>Euplotida</taxon>
        <taxon>Euplotidae</taxon>
        <taxon>Moneuplotes</taxon>
    </lineage>
</organism>
<keyword evidence="3 5" id="KW-0833">Ubl conjugation pathway</keyword>
<dbReference type="AlphaFoldDB" id="A0AAD1U4I7"/>
<evidence type="ECO:0000259" key="7">
    <source>
        <dbReference type="Pfam" id="PF04377"/>
    </source>
</evidence>
<keyword evidence="9" id="KW-1185">Reference proteome</keyword>
<evidence type="ECO:0000256" key="5">
    <source>
        <dbReference type="PIRNR" id="PIRNR037207"/>
    </source>
</evidence>
<keyword evidence="4 5" id="KW-0012">Acyltransferase</keyword>
<dbReference type="Pfam" id="PF04376">
    <property type="entry name" value="ATE_N"/>
    <property type="match status" value="1"/>
</dbReference>
<dbReference type="EMBL" id="CAMPGE010002432">
    <property type="protein sequence ID" value="CAI2361235.1"/>
    <property type="molecule type" value="Genomic_DNA"/>
</dbReference>
<dbReference type="EC" id="2.3.2.8" evidence="5"/>
<sequence length="595" mass="70109">MDQRGTEAQGEPRMDPLKSVINASKIYTKADGNSCGYCGSKEDTKRKIGFKTTKLNVEHYEKLLEKGFMRHGGATVDKPLNHLSCCHVFYPRVDITEFKISKQQKKHMKRFNQYMNGEREFTIEPSNIKFRSDKQITVASCMKNAFKKEIAKIYQQIKISLDRALDYGNRNFGTQLTVEEISKLKKDIKLDFSEEITKVDNLEDEDMPLNMNCNIKELLSKQNLNETFKEVIFPIFMNYLRNNIEFKKDFKIIDTEDEYFFMIEGSKCDMHLYQHNLDKLEDEEKYEYDSHGEKQHCVTGRETQIAIDAGKSRDYREFFKEFCPNPVPKEKRKHHYTASLHPAVFTEETCLLYKLFDKHIFDSEPSSASYERFLCSSCLFDPKDPKEKRTFKEPLKLDGDREFVDSGVYPEYLGSYHLHHRIDDVLFAVTVIDILPKTMTSRFCLYHPSYRFLSPGHFTAVREIEYMRMIREKFNKNLQYYSMMDFVTGCSKTEYKEHLHPIYLKCPSSLDWVLFTNEIKKKIENRDYETLDESSKPFEPPSTLTMTEWVSNKVIHTSERALPLSKVKRSVVDPLTEVFKEMGLEMSEMFDLEYK</sequence>
<dbReference type="InterPro" id="IPR007472">
    <property type="entry name" value="N-end_Aminoacyl_Trfase_C"/>
</dbReference>
<dbReference type="PANTHER" id="PTHR21367:SF1">
    <property type="entry name" value="ARGINYL-TRNA--PROTEIN TRANSFERASE 1"/>
    <property type="match status" value="1"/>
</dbReference>
<comment type="similarity">
    <text evidence="1 5">Belongs to the R-transferase family.</text>
</comment>
<evidence type="ECO:0000256" key="2">
    <source>
        <dbReference type="ARBA" id="ARBA00022679"/>
    </source>
</evidence>
<keyword evidence="2 5" id="KW-0808">Transferase</keyword>
<dbReference type="PIRSF" id="PIRSF037207">
    <property type="entry name" value="ATE1_euk"/>
    <property type="match status" value="1"/>
</dbReference>
<evidence type="ECO:0000259" key="6">
    <source>
        <dbReference type="Pfam" id="PF04376"/>
    </source>
</evidence>
<feature type="domain" description="N-end rule aminoacyl transferase C-terminal" evidence="7">
    <location>
        <begin position="352"/>
        <end position="504"/>
    </location>
</feature>